<dbReference type="EMBL" id="CP132938">
    <property type="protein sequence ID" value="XCB23914.1"/>
    <property type="molecule type" value="Genomic_DNA"/>
</dbReference>
<accession>A0AAU7Z5V2</accession>
<gene>
    <name evidence="1" type="ORF">RBB81_08295</name>
</gene>
<reference evidence="1" key="2">
    <citation type="journal article" date="2024" name="Environ. Microbiol.">
        <title>Genome analysis and description of Tunturibacter gen. nov. expands the diversity of Terriglobia in tundra soils.</title>
        <authorList>
            <person name="Messyasz A."/>
            <person name="Mannisto M.K."/>
            <person name="Kerkhof L.J."/>
            <person name="Haggblom M.M."/>
        </authorList>
    </citation>
    <scope>NUCLEOTIDE SEQUENCE</scope>
    <source>
        <strain evidence="1">M8UP39</strain>
    </source>
</reference>
<dbReference type="KEGG" id="tgi:RBB81_08295"/>
<proteinExistence type="predicted"/>
<protein>
    <submittedName>
        <fullName evidence="1">Uncharacterized protein</fullName>
    </submittedName>
</protein>
<dbReference type="AlphaFoldDB" id="A0AAU7Z5V2"/>
<name>A0AAU7Z5V2_9BACT</name>
<sequence length="171" mass="19558">MAKYDRLLELVFDHCTIEQIKEALRPAIGNKNVKLSADSKEDLVYKNVKQALDSHSLDVERLYEVLREAEENGPQHIFYLRCPSKDVTQLLTPDYARAALLGKNAPLEPILSPKKNGQVISEVRPWGRVKPSDWVMKIYGHETREVATGEIIRESATRILHVLRRKNIDTS</sequence>
<organism evidence="1">
    <name type="scientific">Tunturiibacter gelidiferens</name>
    <dbReference type="NCBI Taxonomy" id="3069689"/>
    <lineage>
        <taxon>Bacteria</taxon>
        <taxon>Pseudomonadati</taxon>
        <taxon>Acidobacteriota</taxon>
        <taxon>Terriglobia</taxon>
        <taxon>Terriglobales</taxon>
        <taxon>Acidobacteriaceae</taxon>
        <taxon>Tunturiibacter</taxon>
    </lineage>
</organism>
<reference evidence="1" key="1">
    <citation type="submission" date="2023-08" db="EMBL/GenBank/DDBJ databases">
        <authorList>
            <person name="Messyasz A."/>
            <person name="Mannisto M.K."/>
            <person name="Kerkhof L.J."/>
            <person name="Haggblom M."/>
        </authorList>
    </citation>
    <scope>NUCLEOTIDE SEQUENCE</scope>
    <source>
        <strain evidence="1">M8UP39</strain>
    </source>
</reference>
<evidence type="ECO:0000313" key="1">
    <source>
        <dbReference type="EMBL" id="XCB23914.1"/>
    </source>
</evidence>
<dbReference type="RefSeq" id="WP_353073360.1">
    <property type="nucleotide sequence ID" value="NZ_CP132938.1"/>
</dbReference>